<feature type="compositionally biased region" description="Low complexity" evidence="1">
    <location>
        <begin position="115"/>
        <end position="125"/>
    </location>
</feature>
<reference evidence="2" key="1">
    <citation type="submission" date="2020-02" db="EMBL/GenBank/DDBJ databases">
        <authorList>
            <person name="Meier V. D."/>
        </authorList>
    </citation>
    <scope>NUCLEOTIDE SEQUENCE</scope>
    <source>
        <strain evidence="2">AVDCRST_MAG03</strain>
    </source>
</reference>
<proteinExistence type="predicted"/>
<feature type="compositionally biased region" description="Basic and acidic residues" evidence="1">
    <location>
        <begin position="27"/>
        <end position="42"/>
    </location>
</feature>
<protein>
    <submittedName>
        <fullName evidence="2">LemA protein</fullName>
    </submittedName>
</protein>
<feature type="compositionally biased region" description="Low complexity" evidence="1">
    <location>
        <begin position="80"/>
        <end position="94"/>
    </location>
</feature>
<name>A0A6J4NAI5_9ACTN</name>
<feature type="non-terminal residue" evidence="2">
    <location>
        <position position="185"/>
    </location>
</feature>
<evidence type="ECO:0000313" key="2">
    <source>
        <dbReference type="EMBL" id="CAA9382148.1"/>
    </source>
</evidence>
<evidence type="ECO:0000256" key="1">
    <source>
        <dbReference type="SAM" id="MobiDB-lite"/>
    </source>
</evidence>
<dbReference type="AlphaFoldDB" id="A0A6J4NAI5"/>
<dbReference type="EMBL" id="CADCUT010000002">
    <property type="protein sequence ID" value="CAA9382148.1"/>
    <property type="molecule type" value="Genomic_DNA"/>
</dbReference>
<feature type="non-terminal residue" evidence="2">
    <location>
        <position position="1"/>
    </location>
</feature>
<feature type="region of interest" description="Disordered" evidence="1">
    <location>
        <begin position="1"/>
        <end position="132"/>
    </location>
</feature>
<gene>
    <name evidence="2" type="ORF">AVDCRST_MAG03-25</name>
</gene>
<sequence>GRGDDHLDNSSGAGRDLRGRHLQRARPAQERDRGGLPSDRRPTQAPLRPDPKPPRRRQEVLPPGARGPDPGYPGPLPRYATPGRGRTGPVRGAAQRGHRQPVRRGRELSGPPLGPGARRLPGRALFDGEQDKLRPPALQRLRWLLQHEDTELPGGALRQGDGLHGERVLRGAGARAGVRDGLLRL</sequence>
<accession>A0A6J4NAI5</accession>
<organism evidence="2">
    <name type="scientific">uncultured Rubrobacteraceae bacterium</name>
    <dbReference type="NCBI Taxonomy" id="349277"/>
    <lineage>
        <taxon>Bacteria</taxon>
        <taxon>Bacillati</taxon>
        <taxon>Actinomycetota</taxon>
        <taxon>Rubrobacteria</taxon>
        <taxon>Rubrobacterales</taxon>
        <taxon>Rubrobacteraceae</taxon>
        <taxon>environmental samples</taxon>
    </lineage>
</organism>
<feature type="compositionally biased region" description="Basic and acidic residues" evidence="1">
    <location>
        <begin position="49"/>
        <end position="59"/>
    </location>
</feature>